<dbReference type="PANTHER" id="PTHR30489">
    <property type="entry name" value="LIPOPROTEIN-RELEASING SYSTEM TRANSMEMBRANE PROTEIN LOLE"/>
    <property type="match status" value="1"/>
</dbReference>
<dbReference type="GO" id="GO:0044874">
    <property type="term" value="P:lipoprotein localization to outer membrane"/>
    <property type="evidence" value="ECO:0007669"/>
    <property type="project" value="TreeGrafter"/>
</dbReference>
<feature type="transmembrane region" description="Helical" evidence="7">
    <location>
        <begin position="369"/>
        <end position="393"/>
    </location>
</feature>
<dbReference type="GO" id="GO:0098797">
    <property type="term" value="C:plasma membrane protein complex"/>
    <property type="evidence" value="ECO:0007669"/>
    <property type="project" value="TreeGrafter"/>
</dbReference>
<dbReference type="RefSeq" id="WP_215620029.1">
    <property type="nucleotide sequence ID" value="NZ_CP076134.1"/>
</dbReference>
<dbReference type="InterPro" id="IPR051447">
    <property type="entry name" value="Lipoprotein-release_system"/>
</dbReference>
<dbReference type="EMBL" id="CP076134">
    <property type="protein sequence ID" value="QWG11125.1"/>
    <property type="molecule type" value="Genomic_DNA"/>
</dbReference>
<dbReference type="Pfam" id="PF02687">
    <property type="entry name" value="FtsX"/>
    <property type="match status" value="1"/>
</dbReference>
<evidence type="ECO:0000313" key="11">
    <source>
        <dbReference type="Proteomes" id="UP000680839"/>
    </source>
</evidence>
<evidence type="ECO:0000256" key="1">
    <source>
        <dbReference type="ARBA" id="ARBA00004651"/>
    </source>
</evidence>
<gene>
    <name evidence="10" type="ORF">KMZ29_15255</name>
</gene>
<protein>
    <submittedName>
        <fullName evidence="10">ABC transporter permease</fullName>
    </submittedName>
</protein>
<evidence type="ECO:0000259" key="8">
    <source>
        <dbReference type="Pfam" id="PF02687"/>
    </source>
</evidence>
<feature type="domain" description="ABC3 transporter permease C-terminal" evidence="8">
    <location>
        <begin position="281"/>
        <end position="403"/>
    </location>
</feature>
<keyword evidence="3" id="KW-1003">Cell membrane</keyword>
<sequence>MNLILTIAWTHVRHRARQTLVAIAGVMTGVGFSVMMAAMMEGSQDDFIRTLVDALPHISITDELRQPTRQPADIAYAAAEFHGLTPDVRRPGIKNPMATIASLHSWVPGALTPSVQSKAVLRFAGRNLTISIIGIDPRTEADVSNLATHMKQGTLHSLYRSSNAILLGDRLANKIGARVNSNITLASAEGATMNATVVGTFHTGFRMTDETTGYVLLKTAQILEKQTGIVNEIRVRTHDPMAARLISERIGEQTGYKSISWQEAQEDLLSAITLRNVLMYTIVGAILLVASFGTYNIISTITHEKTRDIAILKSLGFRDQTIRTVFIVEALLVGLVGAVLGWIFGYLLTRGLASLEFKTPFSDYNHLPVLYSVKHYLLATGVALVSSLVAGYFPARSAARLHPVDIIRGAT</sequence>
<feature type="transmembrane region" description="Helical" evidence="7">
    <location>
        <begin position="325"/>
        <end position="349"/>
    </location>
</feature>
<evidence type="ECO:0000313" key="10">
    <source>
        <dbReference type="EMBL" id="QWG11125.1"/>
    </source>
</evidence>
<keyword evidence="5 7" id="KW-1133">Transmembrane helix</keyword>
<dbReference type="Proteomes" id="UP000680839">
    <property type="component" value="Chromosome"/>
</dbReference>
<evidence type="ECO:0000259" key="9">
    <source>
        <dbReference type="Pfam" id="PF12704"/>
    </source>
</evidence>
<organism evidence="10 11">
    <name type="scientific">Bradyrhizobium sediminis</name>
    <dbReference type="NCBI Taxonomy" id="2840469"/>
    <lineage>
        <taxon>Bacteria</taxon>
        <taxon>Pseudomonadati</taxon>
        <taxon>Pseudomonadota</taxon>
        <taxon>Alphaproteobacteria</taxon>
        <taxon>Hyphomicrobiales</taxon>
        <taxon>Nitrobacteraceae</taxon>
        <taxon>Bradyrhizobium</taxon>
    </lineage>
</organism>
<evidence type="ECO:0000256" key="2">
    <source>
        <dbReference type="ARBA" id="ARBA00005236"/>
    </source>
</evidence>
<dbReference type="Pfam" id="PF12704">
    <property type="entry name" value="MacB_PCD"/>
    <property type="match status" value="1"/>
</dbReference>
<evidence type="ECO:0000256" key="3">
    <source>
        <dbReference type="ARBA" id="ARBA00022475"/>
    </source>
</evidence>
<accession>A0A975NAA8</accession>
<feature type="transmembrane region" description="Helical" evidence="7">
    <location>
        <begin position="20"/>
        <end position="40"/>
    </location>
</feature>
<evidence type="ECO:0000256" key="5">
    <source>
        <dbReference type="ARBA" id="ARBA00022989"/>
    </source>
</evidence>
<keyword evidence="4 7" id="KW-0812">Transmembrane</keyword>
<dbReference type="AlphaFoldDB" id="A0A975NAA8"/>
<evidence type="ECO:0000256" key="4">
    <source>
        <dbReference type="ARBA" id="ARBA00022692"/>
    </source>
</evidence>
<reference evidence="10" key="1">
    <citation type="submission" date="2021-06" db="EMBL/GenBank/DDBJ databases">
        <title>Bradyrhizobium sp. S2-20-1 Genome sequencing.</title>
        <authorList>
            <person name="Jin L."/>
        </authorList>
    </citation>
    <scope>NUCLEOTIDE SEQUENCE</scope>
    <source>
        <strain evidence="10">S2-20-1</strain>
    </source>
</reference>
<dbReference type="InterPro" id="IPR025857">
    <property type="entry name" value="MacB_PCD"/>
</dbReference>
<comment type="subcellular location">
    <subcellularLocation>
        <location evidence="1">Cell membrane</location>
        <topology evidence="1">Multi-pass membrane protein</topology>
    </subcellularLocation>
</comment>
<keyword evidence="6 7" id="KW-0472">Membrane</keyword>
<comment type="similarity">
    <text evidence="2">Belongs to the ABC-4 integral membrane protein family. LolC/E subfamily.</text>
</comment>
<evidence type="ECO:0000256" key="7">
    <source>
        <dbReference type="SAM" id="Phobius"/>
    </source>
</evidence>
<feature type="transmembrane region" description="Helical" evidence="7">
    <location>
        <begin position="277"/>
        <end position="298"/>
    </location>
</feature>
<dbReference type="InterPro" id="IPR003838">
    <property type="entry name" value="ABC3_permease_C"/>
</dbReference>
<feature type="domain" description="MacB-like periplasmic core" evidence="9">
    <location>
        <begin position="19"/>
        <end position="250"/>
    </location>
</feature>
<dbReference type="PANTHER" id="PTHR30489:SF0">
    <property type="entry name" value="LIPOPROTEIN-RELEASING SYSTEM TRANSMEMBRANE PROTEIN LOLE"/>
    <property type="match status" value="1"/>
</dbReference>
<name>A0A975NAA8_9BRAD</name>
<proteinExistence type="inferred from homology"/>
<evidence type="ECO:0000256" key="6">
    <source>
        <dbReference type="ARBA" id="ARBA00023136"/>
    </source>
</evidence>